<proteinExistence type="predicted"/>
<dbReference type="KEGG" id="sdr:SCD_n02676"/>
<evidence type="ECO:0000313" key="3">
    <source>
        <dbReference type="EMBL" id="BAN36476.1"/>
    </source>
</evidence>
<feature type="domain" description="DUF6701" evidence="2">
    <location>
        <begin position="620"/>
        <end position="1256"/>
    </location>
</feature>
<dbReference type="InterPro" id="IPR046524">
    <property type="entry name" value="DUF6701"/>
</dbReference>
<dbReference type="EMBL" id="AP013066">
    <property type="protein sequence ID" value="BAN36476.1"/>
    <property type="molecule type" value="Genomic_DNA"/>
</dbReference>
<reference evidence="3 4" key="1">
    <citation type="journal article" date="2012" name="Appl. Environ. Microbiol.">
        <title>Draft genome sequence of a psychrotolerant sulfur-oxidizing bacterium, Sulfuricella denitrificans skB26, and proteomic insights into cold adaptation.</title>
        <authorList>
            <person name="Watanabe T."/>
            <person name="Kojima H."/>
            <person name="Fukui M."/>
        </authorList>
    </citation>
    <scope>NUCLEOTIDE SEQUENCE [LARGE SCALE GENOMIC DNA]</scope>
    <source>
        <strain evidence="4">skB26</strain>
    </source>
</reference>
<dbReference type="Proteomes" id="UP000015559">
    <property type="component" value="Chromosome"/>
</dbReference>
<evidence type="ECO:0000256" key="1">
    <source>
        <dbReference type="SAM" id="MobiDB-lite"/>
    </source>
</evidence>
<dbReference type="AlphaFoldDB" id="S6AJF9"/>
<organism evidence="3 4">
    <name type="scientific">Sulfuricella denitrificans (strain DSM 22764 / NBRC 105220 / skB26)</name>
    <dbReference type="NCBI Taxonomy" id="1163617"/>
    <lineage>
        <taxon>Bacteria</taxon>
        <taxon>Pseudomonadati</taxon>
        <taxon>Pseudomonadota</taxon>
        <taxon>Betaproteobacteria</taxon>
        <taxon>Nitrosomonadales</taxon>
        <taxon>Sulfuricellaceae</taxon>
        <taxon>Sulfuricella</taxon>
    </lineage>
</organism>
<accession>S6AJF9</accession>
<dbReference type="STRING" id="1163617.SCD_n02676"/>
<evidence type="ECO:0000313" key="4">
    <source>
        <dbReference type="Proteomes" id="UP000015559"/>
    </source>
</evidence>
<sequence>MQMQDATINANNDDGYGDGTTGDLVGKGATSVGKSGLYEYAVASGLSGSTLTLTCGTSNAYTSGGQSRFQVIRVPVYTNYTLGSITAQAWNGSTGGVLAFDVTGVLTLNSATVSVDGMGFRGGAARGSTTGSGAYTDYRTLVTNLANGTKGEGIAGTPYYVFTAPGTLTNTGVDGYPNGSFARGAPGNAGGGGTDRHPSANDENSGGGGGANGGSGGIGGIGWCAAFTTTAPYYGCGYAALASAANPAGSTGGFGGGSVSSIGAARLTLGGGGGSGTTNNSTGSLGALSSSGAAGGGIIMIRAGSMTGSAIFNASGSNGDSTVGNDGSGGGGAGGMVLINAASGIGGVTINVKGGIGGSNLVPPGSTSTPHGPGGGGGGGYAITSATPAACNNGGGVNGVTYNNGALFGAYGAMPGGSGSCTATLTAAQIPGAPIGPVSPCSAISHYAISPNGNGVTCQPEAVTITPHSAVHAAMTATNTTTISLSATLGPGNGGAAAKGNWTAPSGTLGTFTAGAADSGTATYTFPSAGASGVILNYQNTWGQTVNFNVSDGTATERSGTASADTPYDPDMSWTTAGFRFVDASNAAIGAQTAGVTSGTYYLQPVQSSCATAGAPCAGVCADLTKNGPFANGTTTTIDLAYACTDPVTCSCTSAPATCVSNALPTLTVTNNASNYYVQGNSGSVSGYIQVPLKFATAPAGVCSGATPCAAAPFTFNFTDVGEITLNARYNVAPGGGGAGTSVGNPLQMKGISAPFVVKPYDFSIIPCTSATPCLIGPADPGLTGGGGIFIKAGNPFNATITARGFGGTATPNFGLGTAKGTETVTLTRTLMAPAAGSSGTLTGTGATTPLYRSSFINGVASVSNLAWDEVGVITLTAVNSTFLGQVLSTAATSGNVGRFIPDHFGLTGSVVTRSDLQSSEGQAVPFTYMDEPMKLTLLVTAYSAGDSVTQNYIGNFAKLDAAVLGTGGDWFNTGCAASTQCMGLGAVNGTTGLSGRLSIVGAGAYAGVGAPTSSWAAGVGTFTAHVKLNRNSTPDGPYQLLKFGAMPRDSEGVTLPGPASADTHKVNLDATAGNTLASNPDGTNERKLLFATDVRFGRLWMGNAYGPEQRDLSIPFEAQYWNGNTFIKNTADSLTRIAKANIGLGNHQPSGFSSSVDLTHIPAGPFLVASGSGSLTLVKPSGSPLSGSVDIVFDLGSTVTTNTSWVSSQPPTAGANMGYLRGKWSGTAYDRDPTSRATFGIFGSSSKKGPIYLRENY</sequence>
<gene>
    <name evidence="3" type="ORF">SCD_n02676</name>
</gene>
<dbReference type="RefSeq" id="WP_009207565.1">
    <property type="nucleotide sequence ID" value="NC_022357.1"/>
</dbReference>
<feature type="region of interest" description="Disordered" evidence="1">
    <location>
        <begin position="179"/>
        <end position="209"/>
    </location>
</feature>
<dbReference type="eggNOG" id="COG1664">
    <property type="taxonomic scope" value="Bacteria"/>
</dbReference>
<name>S6AJF9_SULDS</name>
<evidence type="ECO:0000259" key="2">
    <source>
        <dbReference type="Pfam" id="PF20419"/>
    </source>
</evidence>
<dbReference type="Pfam" id="PF20419">
    <property type="entry name" value="DUF6701"/>
    <property type="match status" value="1"/>
</dbReference>
<keyword evidence="4" id="KW-1185">Reference proteome</keyword>
<dbReference type="HOGENOM" id="CLU_265090_0_0_4"/>
<protein>
    <recommendedName>
        <fullName evidence="2">DUF6701 domain-containing protein</fullName>
    </recommendedName>
</protein>